<accession>A0A4R8IM13</accession>
<keyword evidence="3" id="KW-0813">Transport</keyword>
<evidence type="ECO:0000256" key="7">
    <source>
        <dbReference type="ARBA" id="ARBA00023065"/>
    </source>
</evidence>
<keyword evidence="7" id="KW-0406">Ion transport</keyword>
<dbReference type="GO" id="GO:0015288">
    <property type="term" value="F:porin activity"/>
    <property type="evidence" value="ECO:0007669"/>
    <property type="project" value="UniProtKB-KW"/>
</dbReference>
<evidence type="ECO:0000256" key="9">
    <source>
        <dbReference type="ARBA" id="ARBA00023136"/>
    </source>
</evidence>
<name>A0A4R8IM13_9GAMM</name>
<evidence type="ECO:0000256" key="5">
    <source>
        <dbReference type="ARBA" id="ARBA00022692"/>
    </source>
</evidence>
<keyword evidence="10" id="KW-0998">Cell outer membrane</keyword>
<evidence type="ECO:0000256" key="3">
    <source>
        <dbReference type="ARBA" id="ARBA00022448"/>
    </source>
</evidence>
<dbReference type="EMBL" id="SOQX01000006">
    <property type="protein sequence ID" value="TDY00110.1"/>
    <property type="molecule type" value="Genomic_DNA"/>
</dbReference>
<dbReference type="OrthoDB" id="5781992at2"/>
<feature type="signal peptide" evidence="11">
    <location>
        <begin position="1"/>
        <end position="25"/>
    </location>
</feature>
<dbReference type="Proteomes" id="UP000294914">
    <property type="component" value="Unassembled WGS sequence"/>
</dbReference>
<evidence type="ECO:0000256" key="10">
    <source>
        <dbReference type="ARBA" id="ARBA00023237"/>
    </source>
</evidence>
<keyword evidence="8" id="KW-0626">Porin</keyword>
<keyword evidence="6 11" id="KW-0732">Signal</keyword>
<dbReference type="SUPFAM" id="SSF56935">
    <property type="entry name" value="Porins"/>
    <property type="match status" value="1"/>
</dbReference>
<evidence type="ECO:0000256" key="8">
    <source>
        <dbReference type="ARBA" id="ARBA00023114"/>
    </source>
</evidence>
<evidence type="ECO:0000256" key="6">
    <source>
        <dbReference type="ARBA" id="ARBA00022729"/>
    </source>
</evidence>
<dbReference type="Pfam" id="PF13609">
    <property type="entry name" value="Porin_4"/>
    <property type="match status" value="1"/>
</dbReference>
<evidence type="ECO:0000313" key="14">
    <source>
        <dbReference type="Proteomes" id="UP000294914"/>
    </source>
</evidence>
<keyword evidence="4" id="KW-1134">Transmembrane beta strand</keyword>
<dbReference type="InterPro" id="IPR023614">
    <property type="entry name" value="Porin_dom_sf"/>
</dbReference>
<dbReference type="GO" id="GO:0006811">
    <property type="term" value="P:monoatomic ion transport"/>
    <property type="evidence" value="ECO:0007669"/>
    <property type="project" value="UniProtKB-KW"/>
</dbReference>
<sequence length="317" mass="33682">MKQEFKLMTAAAAVAAVLGSAPAAANEVYGDVRLSVNSIDDSSGTSSDSQDSNASRVGFKGGYELDGGLKALYHIEGGVNTDGDDNKDMFTKRFAFAGLAGNFGKVLYGTLSSPYKMAGLKIDPYYDTAAGDKLSGRNYGLSDYTNGWFDNVVAYITPDMNGIQANAVMVMDDEESNDHHFNYGVSYNQAGFSAGIQLLEVNTVGSEVDATRVTAGYKTDQWSVGASMENVDPEASADTDYLYVAGTYNVSAKNTLKLSYGDVDDDGTGMTAGVSHDLGEKTELYALYSDIDYDDAAKDNRTVISLGVSHKFSIGGN</sequence>
<keyword evidence="5" id="KW-0812">Transmembrane</keyword>
<proteinExistence type="predicted"/>
<dbReference type="RefSeq" id="WP_134084585.1">
    <property type="nucleotide sequence ID" value="NZ_SOQX01000006.1"/>
</dbReference>
<comment type="caution">
    <text evidence="13">The sequence shown here is derived from an EMBL/GenBank/DDBJ whole genome shotgun (WGS) entry which is preliminary data.</text>
</comment>
<organism evidence="13 14">
    <name type="scientific">Thiohalophilus thiocyanatoxydans</name>
    <dbReference type="NCBI Taxonomy" id="381308"/>
    <lineage>
        <taxon>Bacteria</taxon>
        <taxon>Pseudomonadati</taxon>
        <taxon>Pseudomonadota</taxon>
        <taxon>Gammaproteobacteria</taxon>
        <taxon>Thiohalomonadales</taxon>
        <taxon>Thiohalophilaceae</taxon>
        <taxon>Thiohalophilus</taxon>
    </lineage>
</organism>
<evidence type="ECO:0000313" key="13">
    <source>
        <dbReference type="EMBL" id="TDY00110.1"/>
    </source>
</evidence>
<dbReference type="AlphaFoldDB" id="A0A4R8IM13"/>
<dbReference type="PRINTS" id="PR00184">
    <property type="entry name" value="NEISSPPORIN"/>
</dbReference>
<dbReference type="InterPro" id="IPR033900">
    <property type="entry name" value="Gram_neg_porin_domain"/>
</dbReference>
<dbReference type="Gene3D" id="2.40.160.10">
    <property type="entry name" value="Porin"/>
    <property type="match status" value="1"/>
</dbReference>
<dbReference type="InterPro" id="IPR002299">
    <property type="entry name" value="Porin_Neis"/>
</dbReference>
<evidence type="ECO:0000256" key="1">
    <source>
        <dbReference type="ARBA" id="ARBA00004571"/>
    </source>
</evidence>
<feature type="chain" id="PRO_5020405197" evidence="11">
    <location>
        <begin position="26"/>
        <end position="317"/>
    </location>
</feature>
<dbReference type="GO" id="GO:0009279">
    <property type="term" value="C:cell outer membrane"/>
    <property type="evidence" value="ECO:0007669"/>
    <property type="project" value="UniProtKB-SubCell"/>
</dbReference>
<feature type="domain" description="Porin" evidence="12">
    <location>
        <begin position="12"/>
        <end position="295"/>
    </location>
</feature>
<keyword evidence="14" id="KW-1185">Reference proteome</keyword>
<evidence type="ECO:0000256" key="4">
    <source>
        <dbReference type="ARBA" id="ARBA00022452"/>
    </source>
</evidence>
<evidence type="ECO:0000256" key="11">
    <source>
        <dbReference type="SAM" id="SignalP"/>
    </source>
</evidence>
<dbReference type="PANTHER" id="PTHR34501:SF9">
    <property type="entry name" value="MAJOR OUTER MEMBRANE PROTEIN P.IA"/>
    <property type="match status" value="1"/>
</dbReference>
<keyword evidence="9" id="KW-0472">Membrane</keyword>
<evidence type="ECO:0000256" key="2">
    <source>
        <dbReference type="ARBA" id="ARBA00011233"/>
    </source>
</evidence>
<comment type="subunit">
    <text evidence="2">Homotrimer.</text>
</comment>
<dbReference type="GO" id="GO:0046930">
    <property type="term" value="C:pore complex"/>
    <property type="evidence" value="ECO:0007669"/>
    <property type="project" value="UniProtKB-KW"/>
</dbReference>
<evidence type="ECO:0000259" key="12">
    <source>
        <dbReference type="Pfam" id="PF13609"/>
    </source>
</evidence>
<protein>
    <submittedName>
        <fullName evidence="13">Putative porin</fullName>
    </submittedName>
</protein>
<gene>
    <name evidence="13" type="ORF">EDC23_2281</name>
</gene>
<dbReference type="InterPro" id="IPR050298">
    <property type="entry name" value="Gram-neg_bact_OMP"/>
</dbReference>
<dbReference type="CDD" id="cd00342">
    <property type="entry name" value="gram_neg_porins"/>
    <property type="match status" value="1"/>
</dbReference>
<dbReference type="PANTHER" id="PTHR34501">
    <property type="entry name" value="PROTEIN YDDL-RELATED"/>
    <property type="match status" value="1"/>
</dbReference>
<reference evidence="13 14" key="1">
    <citation type="submission" date="2019-03" db="EMBL/GenBank/DDBJ databases">
        <title>Genomic Encyclopedia of Type Strains, Phase IV (KMG-IV): sequencing the most valuable type-strain genomes for metagenomic binning, comparative biology and taxonomic classification.</title>
        <authorList>
            <person name="Goeker M."/>
        </authorList>
    </citation>
    <scope>NUCLEOTIDE SEQUENCE [LARGE SCALE GENOMIC DNA]</scope>
    <source>
        <strain evidence="13 14">DSM 16326</strain>
    </source>
</reference>
<comment type="subcellular location">
    <subcellularLocation>
        <location evidence="1">Cell outer membrane</location>
        <topology evidence="1">Multi-pass membrane protein</topology>
    </subcellularLocation>
</comment>